<dbReference type="EMBL" id="LS483452">
    <property type="protein sequence ID" value="SQH77656.1"/>
    <property type="molecule type" value="Genomic_DNA"/>
</dbReference>
<dbReference type="KEGG" id="sbk:SHEWBE_3693"/>
<reference evidence="2" key="1">
    <citation type="submission" date="2018-06" db="EMBL/GenBank/DDBJ databases">
        <authorList>
            <person name="Cea G.-C."/>
            <person name="William W."/>
        </authorList>
    </citation>
    <scope>NUCLEOTIDE SEQUENCE [LARGE SCALE GENOMIC DNA]</scope>
    <source>
        <strain evidence="2">DB21MT-2</strain>
    </source>
</reference>
<name>A0A330M581_9GAMM</name>
<sequence>MILVAYPRHFCEAMNILARGTENLDNREPTWLVIQILYQLN</sequence>
<organism evidence="1 2">
    <name type="scientific">Shewanella benthica</name>
    <dbReference type="NCBI Taxonomy" id="43661"/>
    <lineage>
        <taxon>Bacteria</taxon>
        <taxon>Pseudomonadati</taxon>
        <taxon>Pseudomonadota</taxon>
        <taxon>Gammaproteobacteria</taxon>
        <taxon>Alteromonadales</taxon>
        <taxon>Shewanellaceae</taxon>
        <taxon>Shewanella</taxon>
    </lineage>
</organism>
<gene>
    <name evidence="1" type="ORF">SHEWBE_3693</name>
</gene>
<dbReference type="AlphaFoldDB" id="A0A330M581"/>
<evidence type="ECO:0000313" key="2">
    <source>
        <dbReference type="Proteomes" id="UP000250123"/>
    </source>
</evidence>
<evidence type="ECO:0000313" key="1">
    <source>
        <dbReference type="EMBL" id="SQH77656.1"/>
    </source>
</evidence>
<proteinExistence type="predicted"/>
<protein>
    <submittedName>
        <fullName evidence="1">Uncharacterized protein</fullName>
    </submittedName>
</protein>
<dbReference type="Proteomes" id="UP000250123">
    <property type="component" value="Chromosome SHEWBE"/>
</dbReference>
<accession>A0A330M581</accession>